<accession>A0AB36JH99</accession>
<evidence type="ECO:0000313" key="1">
    <source>
        <dbReference type="EMBL" id="OME23539.1"/>
    </source>
</evidence>
<comment type="caution">
    <text evidence="1">The sequence shown here is derived from an EMBL/GenBank/DDBJ whole genome shotgun (WGS) entry which is preliminary data.</text>
</comment>
<evidence type="ECO:0000313" key="2">
    <source>
        <dbReference type="Proteomes" id="UP000187323"/>
    </source>
</evidence>
<gene>
    <name evidence="1" type="ORF">BSK47_03530</name>
</gene>
<sequence length="290" mass="34312">MNFKIENVFVETELEQDYKIIKELISNAILFFENEFIVDTDKIHIIISSDYVTDVKKIHFQPETLNGGDENGMFIPCFFQNEENKKSNMPMIIINWNRLDKVNGSPKYREIIVESIIVHELVHYYDFCFTYPTSLIQRYGNVFENYDKGNFSDIIGGIFQNRSEVRAKFYQEKYILTSGIIDFNLDYMSKYISSYLCKINLSNRSQTYYTLAHIRGLLLCWSNLANLEKYHHKKDELQRYIMGVNQDILHKEMTNQYQNMSEVFELDMFYEYCDGIGGNETSCSDDRKTT</sequence>
<dbReference type="AlphaFoldDB" id="A0AB36JH99"/>
<protein>
    <submittedName>
        <fullName evidence="1">Uncharacterized protein</fullName>
    </submittedName>
</protein>
<dbReference type="Proteomes" id="UP000187323">
    <property type="component" value="Unassembled WGS sequence"/>
</dbReference>
<dbReference type="RefSeq" id="WP_076133525.1">
    <property type="nucleotide sequence ID" value="NZ_MPTO01000003.1"/>
</dbReference>
<dbReference type="EMBL" id="MPTO01000003">
    <property type="protein sequence ID" value="OME23539.1"/>
    <property type="molecule type" value="Genomic_DNA"/>
</dbReference>
<reference evidence="1 2" key="1">
    <citation type="submission" date="2016-10" db="EMBL/GenBank/DDBJ databases">
        <title>Paenibacillus species isolates.</title>
        <authorList>
            <person name="Beno S.M."/>
        </authorList>
    </citation>
    <scope>NUCLEOTIDE SEQUENCE [LARGE SCALE GENOMIC DNA]</scope>
    <source>
        <strain evidence="1 2">FSL H7-0918</strain>
    </source>
</reference>
<proteinExistence type="predicted"/>
<name>A0AB36JH99_9BACL</name>
<organism evidence="1 2">
    <name type="scientific">Paenibacillus odorifer</name>
    <dbReference type="NCBI Taxonomy" id="189426"/>
    <lineage>
        <taxon>Bacteria</taxon>
        <taxon>Bacillati</taxon>
        <taxon>Bacillota</taxon>
        <taxon>Bacilli</taxon>
        <taxon>Bacillales</taxon>
        <taxon>Paenibacillaceae</taxon>
        <taxon>Paenibacillus</taxon>
    </lineage>
</organism>